<dbReference type="Proteomes" id="UP000289758">
    <property type="component" value="Unassembled WGS sequence"/>
</dbReference>
<dbReference type="EMBL" id="PDKK01000001">
    <property type="protein sequence ID" value="RXK08657.1"/>
    <property type="molecule type" value="Genomic_DNA"/>
</dbReference>
<comment type="caution">
    <text evidence="2">The sequence shown here is derived from an EMBL/GenBank/DDBJ whole genome shotgun (WGS) entry which is preliminary data.</text>
</comment>
<keyword evidence="1" id="KW-0472">Membrane</keyword>
<dbReference type="AlphaFoldDB" id="A0A4Q1AS26"/>
<organism evidence="2 3">
    <name type="scientific">Halarcobacter ebronensis</name>
    <dbReference type="NCBI Taxonomy" id="1462615"/>
    <lineage>
        <taxon>Bacteria</taxon>
        <taxon>Pseudomonadati</taxon>
        <taxon>Campylobacterota</taxon>
        <taxon>Epsilonproteobacteria</taxon>
        <taxon>Campylobacterales</taxon>
        <taxon>Arcobacteraceae</taxon>
        <taxon>Halarcobacter</taxon>
    </lineage>
</organism>
<dbReference type="OrthoDB" id="5372311at2"/>
<gene>
    <name evidence="2" type="ORF">CRV07_02330</name>
</gene>
<feature type="transmembrane region" description="Helical" evidence="1">
    <location>
        <begin position="299"/>
        <end position="317"/>
    </location>
</feature>
<evidence type="ECO:0008006" key="4">
    <source>
        <dbReference type="Google" id="ProtNLM"/>
    </source>
</evidence>
<sequence length="383" mass="44374">MKKIALLLFVAINLLANVFINEESPVFAGVEQNKEVAISENYNQTKNLYLSYLYQPKHIYKNQRFEIEIKALITRSDYDTIKTNFLNDINMTPLNADNQWIKSVDNDNIYTNRYYFKAYEENFKLPDFEVQLFNKGVLVESRVLTAPEVSFSEIAKNDDKFSSVIASELTLIGSKSKQYTNKEALTILDIVAKESNLEDFNLKGIEEQGFTVIEDNYPEQHIIYYIVIPIHKKDIVFNYYNSVKNKLEKITVPIVFEEELVSTQTDLNPNNSSFEFYKKVGTGILALVLLIVFAIRRKFYILILFLIVAITFTIFAIPNKLIKLKADTVIYILPTKNSTIFRKLSGEIIVEDMKRKNGFVKIMFNKDGNNFIGWVKEEDVIKN</sequence>
<protein>
    <recommendedName>
        <fullName evidence="4">SH3 domain-containing protein</fullName>
    </recommendedName>
</protein>
<reference evidence="2 3" key="1">
    <citation type="submission" date="2017-10" db="EMBL/GenBank/DDBJ databases">
        <title>Genomics of the genus Arcobacter.</title>
        <authorList>
            <person name="Perez-Cataluna A."/>
            <person name="Figueras M.J."/>
        </authorList>
    </citation>
    <scope>NUCLEOTIDE SEQUENCE [LARGE SCALE GENOMIC DNA]</scope>
    <source>
        <strain evidence="2 3">CECT 8441</strain>
    </source>
</reference>
<dbReference type="RefSeq" id="WP_129086197.1">
    <property type="nucleotide sequence ID" value="NZ_CP053836.1"/>
</dbReference>
<keyword evidence="1" id="KW-1133">Transmembrane helix</keyword>
<proteinExistence type="predicted"/>
<name>A0A4Q1AS26_9BACT</name>
<accession>A0A4Q1AS26</accession>
<keyword evidence="1" id="KW-0812">Transmembrane</keyword>
<keyword evidence="3" id="KW-1185">Reference proteome</keyword>
<evidence type="ECO:0000313" key="3">
    <source>
        <dbReference type="Proteomes" id="UP000289758"/>
    </source>
</evidence>
<evidence type="ECO:0000256" key="1">
    <source>
        <dbReference type="SAM" id="Phobius"/>
    </source>
</evidence>
<evidence type="ECO:0000313" key="2">
    <source>
        <dbReference type="EMBL" id="RXK08657.1"/>
    </source>
</evidence>